<dbReference type="AlphaFoldDB" id="A0A106BWR6"/>
<sequence>MKKSIVNGLICATLVLTASASVMADEQGQQIKSNAYKMVLVEDVPGVNALQSGDVEAGLTATLSASKFAVDDYSRNVNLCAGYVKLADMEKAQKACSAAVKSARTQVAIPSMTVRAYAYNNRGVMKLMNNDNIGALADFKYAAKVDHSDIYQHNVERLEAALNSTQNGMM</sequence>
<accession>A0A106BWR6</accession>
<evidence type="ECO:0000313" key="2">
    <source>
        <dbReference type="EMBL" id="KVX00059.1"/>
    </source>
</evidence>
<reference evidence="2 3" key="1">
    <citation type="submission" date="2016-01" db="EMBL/GenBank/DDBJ databases">
        <title>Draft genome of the antarctic isolate Shewanella frigidimarina Ag06-30.</title>
        <authorList>
            <person name="Parmeciano Di Noto G."/>
            <person name="Vazquez S."/>
            <person name="Mac Cormack W."/>
            <person name="Iriarte A."/>
            <person name="Quiroga C."/>
        </authorList>
    </citation>
    <scope>NUCLEOTIDE SEQUENCE [LARGE SCALE GENOMIC DNA]</scope>
    <source>
        <strain evidence="2 3">Ag06-30</strain>
    </source>
</reference>
<gene>
    <name evidence="2" type="ORF">AWJ07_09590</name>
</gene>
<proteinExistence type="predicted"/>
<comment type="caution">
    <text evidence="2">The sequence shown here is derived from an EMBL/GenBank/DDBJ whole genome shotgun (WGS) entry which is preliminary data.</text>
</comment>
<name>A0A106BWR6_SHEFR</name>
<feature type="signal peptide" evidence="1">
    <location>
        <begin position="1"/>
        <end position="24"/>
    </location>
</feature>
<dbReference type="Proteomes" id="UP000055702">
    <property type="component" value="Unassembled WGS sequence"/>
</dbReference>
<organism evidence="2">
    <name type="scientific">Shewanella frigidimarina</name>
    <dbReference type="NCBI Taxonomy" id="56812"/>
    <lineage>
        <taxon>Bacteria</taxon>
        <taxon>Pseudomonadati</taxon>
        <taxon>Pseudomonadota</taxon>
        <taxon>Gammaproteobacteria</taxon>
        <taxon>Alteromonadales</taxon>
        <taxon>Shewanellaceae</taxon>
        <taxon>Shewanella</taxon>
    </lineage>
</organism>
<dbReference type="EMBL" id="LRDC01000071">
    <property type="protein sequence ID" value="KVX00059.1"/>
    <property type="molecule type" value="Genomic_DNA"/>
</dbReference>
<dbReference type="InterPro" id="IPR011990">
    <property type="entry name" value="TPR-like_helical_dom_sf"/>
</dbReference>
<dbReference type="RefSeq" id="WP_059747767.1">
    <property type="nucleotide sequence ID" value="NZ_JBOZPT010000007.1"/>
</dbReference>
<keyword evidence="1" id="KW-0732">Signal</keyword>
<dbReference type="SUPFAM" id="SSF48452">
    <property type="entry name" value="TPR-like"/>
    <property type="match status" value="1"/>
</dbReference>
<protein>
    <submittedName>
        <fullName evidence="2">Uncharacterized protein</fullName>
    </submittedName>
</protein>
<feature type="chain" id="PRO_5007125810" evidence="1">
    <location>
        <begin position="25"/>
        <end position="170"/>
    </location>
</feature>
<evidence type="ECO:0000313" key="3">
    <source>
        <dbReference type="Proteomes" id="UP000055702"/>
    </source>
</evidence>
<evidence type="ECO:0000256" key="1">
    <source>
        <dbReference type="SAM" id="SignalP"/>
    </source>
</evidence>
<dbReference type="Gene3D" id="1.25.40.10">
    <property type="entry name" value="Tetratricopeptide repeat domain"/>
    <property type="match status" value="1"/>
</dbReference>